<feature type="region of interest" description="Disordered" evidence="1">
    <location>
        <begin position="1"/>
        <end position="25"/>
    </location>
</feature>
<accession>A0A0A0UUW7</accession>
<geneLocation type="plasmid" evidence="2">
    <name>megaplasmid pMP7017</name>
</geneLocation>
<gene>
    <name evidence="2" type="ORF">B7017_p0025</name>
</gene>
<proteinExistence type="predicted"/>
<protein>
    <submittedName>
        <fullName evidence="2">Uncharacterized protein</fullName>
    </submittedName>
</protein>
<dbReference type="AlphaFoldDB" id="A0A0A0UUW7"/>
<evidence type="ECO:0000256" key="1">
    <source>
        <dbReference type="SAM" id="MobiDB-lite"/>
    </source>
</evidence>
<dbReference type="EMBL" id="KM406416">
    <property type="protein sequence ID" value="AIW55078.1"/>
    <property type="molecule type" value="Genomic_DNA"/>
</dbReference>
<name>A0A0A0UUW7_BIFBR</name>
<keyword evidence="2" id="KW-0614">Plasmid</keyword>
<reference evidence="2" key="1">
    <citation type="journal article" date="2015" name="Appl. Environ. Microbiol.">
        <title>Discovery of a conjugative megaplasmid in Bifidobacterium breve.</title>
        <authorList>
            <person name="Bottacini F."/>
            <person name="O'Connell Motherway M."/>
            <person name="Casey E."/>
            <person name="McDonnell B."/>
            <person name="Mahony J."/>
            <person name="Ventura M."/>
            <person name="van Sinderen D."/>
        </authorList>
    </citation>
    <scope>NUCLEOTIDE SEQUENCE</scope>
    <source>
        <strain evidence="2">JCM 7017</strain>
        <plasmid evidence="2">megaplasmid pMP7017</plasmid>
    </source>
</reference>
<feature type="compositionally biased region" description="Polar residues" evidence="1">
    <location>
        <begin position="1"/>
        <end position="13"/>
    </location>
</feature>
<sequence>MADTTIENQNSIHTELPEPPAGFAYESIDDSELGEEIPLSVADEPLGETQKRDLLGLVHDNTVNSAELARIILDSKYFADPQVNELVRKTFKDLECAADHAVDALKLLGWDADSEER</sequence>
<organism evidence="2">
    <name type="scientific">Bifidobacterium breve</name>
    <dbReference type="NCBI Taxonomy" id="1685"/>
    <lineage>
        <taxon>Bacteria</taxon>
        <taxon>Bacillati</taxon>
        <taxon>Actinomycetota</taxon>
        <taxon>Actinomycetes</taxon>
        <taxon>Bifidobacteriales</taxon>
        <taxon>Bifidobacteriaceae</taxon>
        <taxon>Bifidobacterium</taxon>
    </lineage>
</organism>
<dbReference type="RefSeq" id="WP_052791113.1">
    <property type="nucleotide sequence ID" value="NZ_KM406416.1"/>
</dbReference>
<evidence type="ECO:0000313" key="2">
    <source>
        <dbReference type="EMBL" id="AIW55078.1"/>
    </source>
</evidence>